<protein>
    <submittedName>
        <fullName evidence="2">Putative membrane protein</fullName>
    </submittedName>
</protein>
<evidence type="ECO:0000313" key="2">
    <source>
        <dbReference type="EMBL" id="CAA9377896.1"/>
    </source>
</evidence>
<feature type="transmembrane region" description="Helical" evidence="1">
    <location>
        <begin position="34"/>
        <end position="56"/>
    </location>
</feature>
<proteinExistence type="predicted"/>
<name>A0A6J4N9K4_9ACTN</name>
<dbReference type="AlphaFoldDB" id="A0A6J4N9K4"/>
<feature type="transmembrane region" description="Helical" evidence="1">
    <location>
        <begin position="102"/>
        <end position="120"/>
    </location>
</feature>
<reference evidence="2" key="1">
    <citation type="submission" date="2020-02" db="EMBL/GenBank/DDBJ databases">
        <authorList>
            <person name="Meier V. D."/>
        </authorList>
    </citation>
    <scope>NUCLEOTIDE SEQUENCE</scope>
    <source>
        <strain evidence="2">AVDCRST_MAG47</strain>
    </source>
</reference>
<accession>A0A6J4N9K4</accession>
<organism evidence="2">
    <name type="scientific">uncultured Nocardioidaceae bacterium</name>
    <dbReference type="NCBI Taxonomy" id="253824"/>
    <lineage>
        <taxon>Bacteria</taxon>
        <taxon>Bacillati</taxon>
        <taxon>Actinomycetota</taxon>
        <taxon>Actinomycetes</taxon>
        <taxon>Propionibacteriales</taxon>
        <taxon>Nocardioidaceae</taxon>
        <taxon>environmental samples</taxon>
    </lineage>
</organism>
<dbReference type="InterPro" id="IPR007165">
    <property type="entry name" value="Phage_holin_4_2"/>
</dbReference>
<keyword evidence="1" id="KW-0812">Transmembrane</keyword>
<feature type="transmembrane region" description="Helical" evidence="1">
    <location>
        <begin position="63"/>
        <end position="82"/>
    </location>
</feature>
<evidence type="ECO:0000256" key="1">
    <source>
        <dbReference type="SAM" id="Phobius"/>
    </source>
</evidence>
<dbReference type="PANTHER" id="PTHR37309:SF1">
    <property type="entry name" value="SLR0284 PROTEIN"/>
    <property type="match status" value="1"/>
</dbReference>
<sequence length="123" mass="12828">MNFLLRVLVSALALGAAAWLFDGIEVVGKDTTEQALTLVAVAVIFGLVNAIVAPVVKLLSLPFIILTLGLLLVGINALMLWLTSEIAQGLDLGFRVDGFWTAILGAVVISVVSAILGAVLDDD</sequence>
<dbReference type="PANTHER" id="PTHR37309">
    <property type="entry name" value="SLR0284 PROTEIN"/>
    <property type="match status" value="1"/>
</dbReference>
<keyword evidence="1" id="KW-0472">Membrane</keyword>
<gene>
    <name evidence="2" type="ORF">AVDCRST_MAG47-1917</name>
</gene>
<dbReference type="EMBL" id="CADCUK010000127">
    <property type="protein sequence ID" value="CAA9377896.1"/>
    <property type="molecule type" value="Genomic_DNA"/>
</dbReference>
<keyword evidence="1" id="KW-1133">Transmembrane helix</keyword>
<dbReference type="Pfam" id="PF04020">
    <property type="entry name" value="Phage_holin_4_2"/>
    <property type="match status" value="1"/>
</dbReference>